<dbReference type="Gene3D" id="3.40.50.1820">
    <property type="entry name" value="alpha/beta hydrolase"/>
    <property type="match status" value="1"/>
</dbReference>
<name>A0A7K1LJU5_9MICC</name>
<dbReference type="SUPFAM" id="SSF53474">
    <property type="entry name" value="alpha/beta-Hydrolases"/>
    <property type="match status" value="1"/>
</dbReference>
<keyword evidence="2" id="KW-0378">Hydrolase</keyword>
<keyword evidence="3" id="KW-1185">Reference proteome</keyword>
<dbReference type="RefSeq" id="WP_129316254.1">
    <property type="nucleotide sequence ID" value="NZ_NOIQ01000021.1"/>
</dbReference>
<protein>
    <submittedName>
        <fullName evidence="2">Alpha/beta fold hydrolase</fullName>
    </submittedName>
</protein>
<dbReference type="Pfam" id="PF12697">
    <property type="entry name" value="Abhydrolase_6"/>
    <property type="match status" value="1"/>
</dbReference>
<gene>
    <name evidence="2" type="ORF">GMA10_08850</name>
</gene>
<evidence type="ECO:0000313" key="2">
    <source>
        <dbReference type="EMBL" id="MUN55313.1"/>
    </source>
</evidence>
<feature type="domain" description="AB hydrolase-1" evidence="1">
    <location>
        <begin position="68"/>
        <end position="305"/>
    </location>
</feature>
<evidence type="ECO:0000259" key="1">
    <source>
        <dbReference type="Pfam" id="PF12697"/>
    </source>
</evidence>
<accession>A0A7K1LJU5</accession>
<dbReference type="EMBL" id="WOGT01000005">
    <property type="protein sequence ID" value="MUN55313.1"/>
    <property type="molecule type" value="Genomic_DNA"/>
</dbReference>
<comment type="caution">
    <text evidence="2">The sequence shown here is derived from an EMBL/GenBank/DDBJ whole genome shotgun (WGS) entry which is preliminary data.</text>
</comment>
<sequence>MSRSESTLAGRWAKWAATGLVALQADRLSRAHLTRKDVMTRCGHPPEHPDDEVDALSWSVEGASGLILFESGLGLPYECWDWMLQLAPKNQDVLVYNRSGISGTSRGVGEAQCQQRIAGLINQYSELTIIAHSIGSLVACELLAKGLVDDRVRVKVYLIDPTDDELMASSQSDRRLRLLVAQSFQAQILGSILGTSYRAGILDSDVNYRSSVERKLLHVESSPRTAFAGQREHKRFADNPPRLDSIAGVVEAVISAEINSDHNVQHQIRQRKLADRLSARHVIVSGSNHFSLIGTESSCHEVAEAIWGRSKC</sequence>
<dbReference type="OrthoDB" id="7185741at2"/>
<dbReference type="InterPro" id="IPR000073">
    <property type="entry name" value="AB_hydrolase_1"/>
</dbReference>
<dbReference type="Proteomes" id="UP000462152">
    <property type="component" value="Unassembled WGS sequence"/>
</dbReference>
<proteinExistence type="predicted"/>
<reference evidence="2 3" key="1">
    <citation type="submission" date="2019-12" db="EMBL/GenBank/DDBJ databases">
        <authorList>
            <person name="Li J."/>
            <person name="Shi Y."/>
            <person name="Xu G."/>
            <person name="Xiao D."/>
            <person name="Ran X."/>
        </authorList>
    </citation>
    <scope>NUCLEOTIDE SEQUENCE [LARGE SCALE GENOMIC DNA]</scope>
    <source>
        <strain evidence="2 3">JCM 15915</strain>
    </source>
</reference>
<dbReference type="InterPro" id="IPR029058">
    <property type="entry name" value="AB_hydrolase_fold"/>
</dbReference>
<organism evidence="2 3">
    <name type="scientific">Rothia koreensis</name>
    <dbReference type="NCBI Taxonomy" id="592378"/>
    <lineage>
        <taxon>Bacteria</taxon>
        <taxon>Bacillati</taxon>
        <taxon>Actinomycetota</taxon>
        <taxon>Actinomycetes</taxon>
        <taxon>Micrococcales</taxon>
        <taxon>Micrococcaceae</taxon>
        <taxon>Rothia</taxon>
    </lineage>
</organism>
<evidence type="ECO:0000313" key="3">
    <source>
        <dbReference type="Proteomes" id="UP000462152"/>
    </source>
</evidence>
<dbReference type="GO" id="GO:0016787">
    <property type="term" value="F:hydrolase activity"/>
    <property type="evidence" value="ECO:0007669"/>
    <property type="project" value="UniProtKB-KW"/>
</dbReference>
<dbReference type="AlphaFoldDB" id="A0A7K1LJU5"/>